<dbReference type="OrthoDB" id="5959761at2759"/>
<dbReference type="Proteomes" id="UP000269721">
    <property type="component" value="Unassembled WGS sequence"/>
</dbReference>
<feature type="domain" description="tRNAHis guanylyltransferase catalytic" evidence="3">
    <location>
        <begin position="32"/>
        <end position="179"/>
    </location>
</feature>
<dbReference type="GO" id="GO:0000287">
    <property type="term" value="F:magnesium ion binding"/>
    <property type="evidence" value="ECO:0007669"/>
    <property type="project" value="InterPro"/>
</dbReference>
<evidence type="ECO:0000256" key="2">
    <source>
        <dbReference type="ARBA" id="ARBA00032480"/>
    </source>
</evidence>
<keyword evidence="4" id="KW-0808">Transferase</keyword>
<accession>A0A4P9VUP7</accession>
<keyword evidence="5" id="KW-1185">Reference proteome</keyword>
<dbReference type="InterPro" id="IPR024956">
    <property type="entry name" value="tRNAHis_GuaTrfase_cat"/>
</dbReference>
<sequence length="317" mass="35533">MSTPPCQGAEIAAMPDSARKAMEVARESSLGDRMKSLEHSAEISVPPSQPFVVRLDGCSFSRFTSGLRRPWDPRLTDAMVRTTMDLVEKFGPTTGYTQSDEITLVFRAGDAEQTNSPHATFSHIYSGRVQKLSSVIASYASVRFNHHLRRADFRDLPPAVGARMRDSVAHFDGRTVPVPDPGAATDCVFWRAQVDCLRNVVSTIAQTHYSHSALQKIGTHKMVRMLQADHGVDVFRDIEARFLWGTWVKRETFAIEGMLHPKTGEPIPGPVVRKRIRTGSFNWADWEEDARVAFTMAKYWPEGPNEPPRDPLGKLER</sequence>
<proteinExistence type="predicted"/>
<organism evidence="4 5">
    <name type="scientific">Blyttiomyces helicus</name>
    <dbReference type="NCBI Taxonomy" id="388810"/>
    <lineage>
        <taxon>Eukaryota</taxon>
        <taxon>Fungi</taxon>
        <taxon>Fungi incertae sedis</taxon>
        <taxon>Chytridiomycota</taxon>
        <taxon>Chytridiomycota incertae sedis</taxon>
        <taxon>Chytridiomycetes</taxon>
        <taxon>Chytridiomycetes incertae sedis</taxon>
        <taxon>Blyttiomyces</taxon>
    </lineage>
</organism>
<evidence type="ECO:0000313" key="4">
    <source>
        <dbReference type="EMBL" id="RKO83321.1"/>
    </source>
</evidence>
<evidence type="ECO:0000256" key="1">
    <source>
        <dbReference type="ARBA" id="ARBA00015443"/>
    </source>
</evidence>
<dbReference type="PANTHER" id="PTHR12729">
    <property type="entry name" value="TRNA(HIS) GUANYLYLTRANSFERASE-RELATED"/>
    <property type="match status" value="1"/>
</dbReference>
<evidence type="ECO:0000313" key="5">
    <source>
        <dbReference type="Proteomes" id="UP000269721"/>
    </source>
</evidence>
<dbReference type="EMBL" id="ML001378">
    <property type="protein sequence ID" value="RKO83321.1"/>
    <property type="molecule type" value="Genomic_DNA"/>
</dbReference>
<dbReference type="Gene3D" id="3.30.70.3000">
    <property type="match status" value="1"/>
</dbReference>
<name>A0A4P9VUP7_9FUNG</name>
<dbReference type="GO" id="GO:0008193">
    <property type="term" value="F:tRNA guanylyltransferase activity"/>
    <property type="evidence" value="ECO:0007669"/>
    <property type="project" value="InterPro"/>
</dbReference>
<evidence type="ECO:0000259" key="3">
    <source>
        <dbReference type="Pfam" id="PF04446"/>
    </source>
</evidence>
<protein>
    <recommendedName>
        <fullName evidence="1">tRNA(His) guanylyltransferase</fullName>
    </recommendedName>
    <alternativeName>
        <fullName evidence="2">tRNA-histidine guanylyltransferase</fullName>
    </alternativeName>
</protein>
<dbReference type="InterPro" id="IPR038469">
    <property type="entry name" value="tRNAHis_GuaTrfase_Thg1_sf"/>
</dbReference>
<dbReference type="PANTHER" id="PTHR12729:SF1">
    <property type="entry name" value="TRNAHIS GUANYLYLTRANSFERASE CATALYTIC DOMAIN-CONTAINING PROTEIN"/>
    <property type="match status" value="1"/>
</dbReference>
<dbReference type="Pfam" id="PF04446">
    <property type="entry name" value="Thg1"/>
    <property type="match status" value="1"/>
</dbReference>
<keyword evidence="4" id="KW-0548">Nucleotidyltransferase</keyword>
<reference evidence="5" key="1">
    <citation type="journal article" date="2018" name="Nat. Microbiol.">
        <title>Leveraging single-cell genomics to expand the fungal tree of life.</title>
        <authorList>
            <person name="Ahrendt S.R."/>
            <person name="Quandt C.A."/>
            <person name="Ciobanu D."/>
            <person name="Clum A."/>
            <person name="Salamov A."/>
            <person name="Andreopoulos B."/>
            <person name="Cheng J.F."/>
            <person name="Woyke T."/>
            <person name="Pelin A."/>
            <person name="Henrissat B."/>
            <person name="Reynolds N.K."/>
            <person name="Benny G.L."/>
            <person name="Smith M.E."/>
            <person name="James T.Y."/>
            <person name="Grigoriev I.V."/>
        </authorList>
    </citation>
    <scope>NUCLEOTIDE SEQUENCE [LARGE SCALE GENOMIC DNA]</scope>
</reference>
<gene>
    <name evidence="4" type="ORF">BDK51DRAFT_28800</name>
</gene>
<dbReference type="GO" id="GO:0006400">
    <property type="term" value="P:tRNA modification"/>
    <property type="evidence" value="ECO:0007669"/>
    <property type="project" value="InterPro"/>
</dbReference>
<dbReference type="AlphaFoldDB" id="A0A4P9VUP7"/>
<dbReference type="InterPro" id="IPR007537">
    <property type="entry name" value="tRNAHis_GuaTrfase_Thg1"/>
</dbReference>